<keyword evidence="1" id="KW-0853">WD repeat</keyword>
<feature type="compositionally biased region" description="Low complexity" evidence="3">
    <location>
        <begin position="655"/>
        <end position="667"/>
    </location>
</feature>
<feature type="region of interest" description="Disordered" evidence="3">
    <location>
        <begin position="372"/>
        <end position="393"/>
    </location>
</feature>
<dbReference type="Proteomes" id="UP001497457">
    <property type="component" value="Chromosome 3rd"/>
</dbReference>
<dbReference type="SUPFAM" id="SSF50978">
    <property type="entry name" value="WD40 repeat-like"/>
    <property type="match status" value="1"/>
</dbReference>
<evidence type="ECO:0000313" key="4">
    <source>
        <dbReference type="EMBL" id="CAL5021931.1"/>
    </source>
</evidence>
<evidence type="ECO:0008006" key="6">
    <source>
        <dbReference type="Google" id="ProtNLM"/>
    </source>
</evidence>
<gene>
    <name evidence="4" type="ORF">URODEC1_LOCUS76265</name>
</gene>
<evidence type="ECO:0000256" key="3">
    <source>
        <dbReference type="SAM" id="MobiDB-lite"/>
    </source>
</evidence>
<feature type="region of interest" description="Disordered" evidence="3">
    <location>
        <begin position="421"/>
        <end position="447"/>
    </location>
</feature>
<feature type="coiled-coil region" evidence="2">
    <location>
        <begin position="736"/>
        <end position="763"/>
    </location>
</feature>
<dbReference type="FunFam" id="2.130.10.10:FF:000344">
    <property type="entry name" value="Protein NEDD1"/>
    <property type="match status" value="1"/>
</dbReference>
<dbReference type="Pfam" id="PF00400">
    <property type="entry name" value="WD40"/>
    <property type="match status" value="4"/>
</dbReference>
<keyword evidence="2" id="KW-0175">Coiled coil</keyword>
<keyword evidence="5" id="KW-1185">Reference proteome</keyword>
<name>A0ABC9CL55_9POAL</name>
<evidence type="ECO:0000256" key="1">
    <source>
        <dbReference type="PROSITE-ProRule" id="PRU00221"/>
    </source>
</evidence>
<organism evidence="4 5">
    <name type="scientific">Urochloa decumbens</name>
    <dbReference type="NCBI Taxonomy" id="240449"/>
    <lineage>
        <taxon>Eukaryota</taxon>
        <taxon>Viridiplantae</taxon>
        <taxon>Streptophyta</taxon>
        <taxon>Embryophyta</taxon>
        <taxon>Tracheophyta</taxon>
        <taxon>Spermatophyta</taxon>
        <taxon>Magnoliopsida</taxon>
        <taxon>Liliopsida</taxon>
        <taxon>Poales</taxon>
        <taxon>Poaceae</taxon>
        <taxon>PACMAD clade</taxon>
        <taxon>Panicoideae</taxon>
        <taxon>Panicodae</taxon>
        <taxon>Paniceae</taxon>
        <taxon>Melinidinae</taxon>
        <taxon>Urochloa</taxon>
    </lineage>
</organism>
<evidence type="ECO:0000313" key="5">
    <source>
        <dbReference type="Proteomes" id="UP001497457"/>
    </source>
</evidence>
<dbReference type="Gene3D" id="2.130.10.10">
    <property type="entry name" value="YVTN repeat-like/Quinoprotein amine dehydrogenase"/>
    <property type="match status" value="2"/>
</dbReference>
<dbReference type="PANTHER" id="PTHR45096">
    <property type="entry name" value="PROTEIN NEDD1"/>
    <property type="match status" value="1"/>
</dbReference>
<feature type="repeat" description="WD" evidence="1">
    <location>
        <begin position="191"/>
        <end position="214"/>
    </location>
</feature>
<feature type="region of interest" description="Disordered" evidence="3">
    <location>
        <begin position="651"/>
        <end position="684"/>
    </location>
</feature>
<dbReference type="EMBL" id="OZ075113">
    <property type="protein sequence ID" value="CAL5021931.1"/>
    <property type="molecule type" value="Genomic_DNA"/>
</dbReference>
<proteinExistence type="predicted"/>
<reference evidence="4 5" key="2">
    <citation type="submission" date="2024-10" db="EMBL/GenBank/DDBJ databases">
        <authorList>
            <person name="Ryan C."/>
        </authorList>
    </citation>
    <scope>NUCLEOTIDE SEQUENCE [LARGE SCALE GENOMIC DNA]</scope>
</reference>
<dbReference type="PANTHER" id="PTHR45096:SF1">
    <property type="entry name" value="PROTEIN NEDD1"/>
    <property type="match status" value="1"/>
</dbReference>
<feature type="compositionally biased region" description="Polar residues" evidence="3">
    <location>
        <begin position="674"/>
        <end position="684"/>
    </location>
</feature>
<sequence length="765" mass="82375">MGFGDPAAPLLATCGGDTVKLFDVTVESGDPCVLAYTPSPGNPVNAVMWNHTNLIVASAGDDKKISLWHKKGQNVGQLPTSSIDRGDDIEECIYSISFSNKGSRYLCSGGSGHIVRIWDLQRKRCIKWLSGHTDTITGVMYNCKDEHLASISMKGDLILHNLASGARAAELSDPNGQVLRVLDYSRNSRHLLVTAGDDGSVHLWDSTAKSPKMSWLKQHSAPTTGVCISPSSDKIIATVGLDKKLYTLDSGSRRPTHTIPHETPFSSLAYNDDGTILAAGTNSGRVIFYDVRGKPQPLTILRAYNSSEAVTGLCWQRSKPVIVNENSSSEVALLGGTSEDSVLMPDPLPSATPTSFSSGVVATGLRSSLTANTSTMEETPYRARSLSGGPLSKLQAPRSNYNLKDDMDVFSPLVDVQPFTPSSGSLWDEHASDDTKKDGKPGEKKLSTTRKFSYIEGNDEPHPISDWRSTTNSRQDISFVTTSSMPSWKSELSIPSQETATGNALPDRLTQRQQISRFGASAFSTGGLPFTALQDSSSTASHSLKGSLTSNILMNLQNKGILSNAHSSLDSSSPNLQSSLPSSYASKVVSSLNPDQPGAVQSTSMWRPATYTDRMSSPSVFSDGLASALGSTKSKKTGAETKDELLSSLLSRQEAATASSPASPLASNGVVPPQSANTGSLTDQQGASSFSLQYVQRMLEESLGSVQKSIHEDVRNLHIELLRQFHMQEMEMSGVLNLVLEKVEGLTKEVQQLRRENQQLRQQLL</sequence>
<dbReference type="PROSITE" id="PS50082">
    <property type="entry name" value="WD_REPEATS_2"/>
    <property type="match status" value="1"/>
</dbReference>
<accession>A0ABC9CL55</accession>
<evidence type="ECO:0000256" key="2">
    <source>
        <dbReference type="SAM" id="Coils"/>
    </source>
</evidence>
<feature type="compositionally biased region" description="Basic and acidic residues" evidence="3">
    <location>
        <begin position="427"/>
        <end position="446"/>
    </location>
</feature>
<dbReference type="InterPro" id="IPR036322">
    <property type="entry name" value="WD40_repeat_dom_sf"/>
</dbReference>
<dbReference type="AlphaFoldDB" id="A0ABC9CL55"/>
<dbReference type="SMART" id="SM00320">
    <property type="entry name" value="WD40"/>
    <property type="match status" value="6"/>
</dbReference>
<dbReference type="InterPro" id="IPR001680">
    <property type="entry name" value="WD40_rpt"/>
</dbReference>
<dbReference type="InterPro" id="IPR044621">
    <property type="entry name" value="NEDD1"/>
</dbReference>
<reference evidence="5" key="1">
    <citation type="submission" date="2024-06" db="EMBL/GenBank/DDBJ databases">
        <authorList>
            <person name="Ryan C."/>
        </authorList>
    </citation>
    <scope>NUCLEOTIDE SEQUENCE [LARGE SCALE GENOMIC DNA]</scope>
</reference>
<dbReference type="InterPro" id="IPR015943">
    <property type="entry name" value="WD40/YVTN_repeat-like_dom_sf"/>
</dbReference>
<protein>
    <recommendedName>
        <fullName evidence="6">Protein NEDD1</fullName>
    </recommendedName>
</protein>
<dbReference type="CDD" id="cd14686">
    <property type="entry name" value="bZIP"/>
    <property type="match status" value="1"/>
</dbReference>